<reference evidence="1 2" key="1">
    <citation type="submission" date="2022-04" db="EMBL/GenBank/DDBJ databases">
        <title>Positive selection, recombination, and allopatry shape intraspecific diversity of widespread and dominant cyanobacteria.</title>
        <authorList>
            <person name="Wei J."/>
            <person name="Shu W."/>
            <person name="Hu C."/>
        </authorList>
    </citation>
    <scope>NUCLEOTIDE SEQUENCE [LARGE SCALE GENOMIC DNA]</scope>
    <source>
        <strain evidence="1 2">GB2-A4</strain>
    </source>
</reference>
<sequence>MNTDNSSLGSAIGPIIQRIFTSGKITQADECGFFMAIASDAVLSAEELSQIRRISDHLDMGLLKVVD</sequence>
<evidence type="ECO:0000313" key="1">
    <source>
        <dbReference type="EMBL" id="MEP0816307.1"/>
    </source>
</evidence>
<comment type="caution">
    <text evidence="1">The sequence shown here is derived from an EMBL/GenBank/DDBJ whole genome shotgun (WGS) entry which is preliminary data.</text>
</comment>
<keyword evidence="2" id="KW-1185">Reference proteome</keyword>
<name>A0ABV0J3F5_9CYAN</name>
<gene>
    <name evidence="1" type="ORF">NC998_04275</name>
</gene>
<accession>A0ABV0J3F5</accession>
<dbReference type="EMBL" id="JAMPKM010000002">
    <property type="protein sequence ID" value="MEP0816307.1"/>
    <property type="molecule type" value="Genomic_DNA"/>
</dbReference>
<evidence type="ECO:0000313" key="2">
    <source>
        <dbReference type="Proteomes" id="UP001464891"/>
    </source>
</evidence>
<protein>
    <submittedName>
        <fullName evidence="1">Uncharacterized protein</fullName>
    </submittedName>
</protein>
<dbReference type="Proteomes" id="UP001464891">
    <property type="component" value="Unassembled WGS sequence"/>
</dbReference>
<organism evidence="1 2">
    <name type="scientific">Trichocoleus desertorum GB2-A4</name>
    <dbReference type="NCBI Taxonomy" id="2933944"/>
    <lineage>
        <taxon>Bacteria</taxon>
        <taxon>Bacillati</taxon>
        <taxon>Cyanobacteriota</taxon>
        <taxon>Cyanophyceae</taxon>
        <taxon>Leptolyngbyales</taxon>
        <taxon>Trichocoleusaceae</taxon>
        <taxon>Trichocoleus</taxon>
    </lineage>
</organism>
<dbReference type="RefSeq" id="WP_190433593.1">
    <property type="nucleotide sequence ID" value="NZ_JAMPKM010000002.1"/>
</dbReference>
<proteinExistence type="predicted"/>